<evidence type="ECO:0000259" key="2">
    <source>
        <dbReference type="PROSITE" id="PS50853"/>
    </source>
</evidence>
<feature type="domain" description="SLH" evidence="3">
    <location>
        <begin position="705"/>
        <end position="768"/>
    </location>
</feature>
<comment type="caution">
    <text evidence="4">The sequence shown here is derived from an EMBL/GenBank/DDBJ whole genome shotgun (WGS) entry which is preliminary data.</text>
</comment>
<proteinExistence type="predicted"/>
<dbReference type="Gene3D" id="2.60.40.10">
    <property type="entry name" value="Immunoglobulins"/>
    <property type="match status" value="1"/>
</dbReference>
<dbReference type="RefSeq" id="WP_277530047.1">
    <property type="nucleotide sequence ID" value="NZ_JAPDIA010000003.1"/>
</dbReference>
<feature type="region of interest" description="Disordered" evidence="1">
    <location>
        <begin position="547"/>
        <end position="574"/>
    </location>
</feature>
<dbReference type="PROSITE" id="PS50853">
    <property type="entry name" value="FN3"/>
    <property type="match status" value="1"/>
</dbReference>
<evidence type="ECO:0000259" key="3">
    <source>
        <dbReference type="PROSITE" id="PS51272"/>
    </source>
</evidence>
<accession>A0A9X4KR60</accession>
<protein>
    <submittedName>
        <fullName evidence="4">S-layer homology domain-containing protein</fullName>
    </submittedName>
</protein>
<reference evidence="4" key="1">
    <citation type="submission" date="2022-10" db="EMBL/GenBank/DDBJ databases">
        <title>Comparative genomic analysis of Cohnella hashimotonis sp. nov., isolated from the International Space Station.</title>
        <authorList>
            <person name="Simpson A."/>
            <person name="Venkateswaran K."/>
        </authorList>
    </citation>
    <scope>NUCLEOTIDE SEQUENCE</scope>
    <source>
        <strain evidence="4">DSM 28161</strain>
    </source>
</reference>
<dbReference type="InterPro" id="IPR003961">
    <property type="entry name" value="FN3_dom"/>
</dbReference>
<dbReference type="AlphaFoldDB" id="A0A9X4KR60"/>
<dbReference type="InterPro" id="IPR013783">
    <property type="entry name" value="Ig-like_fold"/>
</dbReference>
<dbReference type="InterPro" id="IPR008969">
    <property type="entry name" value="CarboxyPept-like_regulatory"/>
</dbReference>
<dbReference type="Pfam" id="PF00395">
    <property type="entry name" value="SLH"/>
    <property type="match status" value="2"/>
</dbReference>
<feature type="domain" description="Fibronectin type-III" evidence="2">
    <location>
        <begin position="463"/>
        <end position="556"/>
    </location>
</feature>
<sequence>MNSLKSYVSDTMDFMDYADQLLQFQDYVIQNECNTPSVNYFINRTNAMFDLASTGLLLKNTLTGVGLVAGFVTDKLPSWATGSASLYMTMVNDAIGSSWTKGLKELKEEFEENKEWRDKMAAAGAIERCNERPKDEEEPQKKVADPVWIWDPSGYVYEAVTGNRIEGVTATLLQEDPAHPGEWRQWDADWYGQTNPLISDELGKYGWDVPEGRWRVMFSKEGYLPAQSEDLTVLPPHFDVNVAMVSLEAPVPTAGQAVAGKPIGLAFSKYMVADTVVSGGVIVENAAGDQVSGHIEAVDPQTDEAGQTLARSFRFVPEEPAAQGETYRMRVLAHVQTYAHVGMDMERAFDLTVLPADTPVQEAASGLKAIAGQRELLAEWNRQGSADAKLYRLTATPQGRSGCEPVAAEIGLDRSSASFTGLCPGTEYVLRLTSVDFNGAESAGIGATAITKAVTELRADTTPPGEPANASAQWDNGPLIVTWTDPADADLHHVEVSYKVKGTAEFGNTSYAAKGEQQIRLAGLEAGKTYEIMLRSFDQRLNGSTGVVIDGQTSEPGGNPGGNPGGDPADPLQTEIDLDASKGEHSLFEGALRLTYPAGVYKEPRKLKIEQLPIGSYPHASGLIPLSPAFSLTLDQSAAAPAKPTVLQIKYDPALLKGQDARKLGVYRQDSANPANWIYVGGVVDVGASTVRAEVSAWGAYAVFLRDISFADAQGHWSRPEVEVLASRGLLSGVAPGRFEPNRQLTRAEAVKLLLSLLRASGKLPEPQAGADGVEFTDVRNESWYAADVSLASRLGLVQGAGGAIPAERSDDQRRACRYRV</sequence>
<keyword evidence="5" id="KW-1185">Reference proteome</keyword>
<dbReference type="SUPFAM" id="SSF49265">
    <property type="entry name" value="Fibronectin type III"/>
    <property type="match status" value="1"/>
</dbReference>
<dbReference type="InterPro" id="IPR036116">
    <property type="entry name" value="FN3_sf"/>
</dbReference>
<dbReference type="SUPFAM" id="SSF49464">
    <property type="entry name" value="Carboxypeptidase regulatory domain-like"/>
    <property type="match status" value="1"/>
</dbReference>
<evidence type="ECO:0000256" key="1">
    <source>
        <dbReference type="SAM" id="MobiDB-lite"/>
    </source>
</evidence>
<dbReference type="Gene3D" id="2.60.40.1120">
    <property type="entry name" value="Carboxypeptidase-like, regulatory domain"/>
    <property type="match status" value="1"/>
</dbReference>
<organism evidence="4 5">
    <name type="scientific">Cohnella rhizosphaerae</name>
    <dbReference type="NCBI Taxonomy" id="1457232"/>
    <lineage>
        <taxon>Bacteria</taxon>
        <taxon>Bacillati</taxon>
        <taxon>Bacillota</taxon>
        <taxon>Bacilli</taxon>
        <taxon>Bacillales</taxon>
        <taxon>Paenibacillaceae</taxon>
        <taxon>Cohnella</taxon>
    </lineage>
</organism>
<name>A0A9X4KR60_9BACL</name>
<dbReference type="EMBL" id="JAPDIA010000003">
    <property type="protein sequence ID" value="MDG0809018.1"/>
    <property type="molecule type" value="Genomic_DNA"/>
</dbReference>
<dbReference type="InterPro" id="IPR001119">
    <property type="entry name" value="SLH_dom"/>
</dbReference>
<evidence type="ECO:0000313" key="5">
    <source>
        <dbReference type="Proteomes" id="UP001153404"/>
    </source>
</evidence>
<dbReference type="SMART" id="SM00060">
    <property type="entry name" value="FN3"/>
    <property type="match status" value="2"/>
</dbReference>
<gene>
    <name evidence="4" type="ORF">OMP40_06245</name>
</gene>
<evidence type="ECO:0000313" key="4">
    <source>
        <dbReference type="EMBL" id="MDG0809018.1"/>
    </source>
</evidence>
<dbReference type="Proteomes" id="UP001153404">
    <property type="component" value="Unassembled WGS sequence"/>
</dbReference>
<dbReference type="PROSITE" id="PS51272">
    <property type="entry name" value="SLH"/>
    <property type="match status" value="1"/>
</dbReference>